<sequence length="362" mass="39509">MLALMRTVLAAVVISALWAATLHLFFRVEPSELVTPLTEALRVAPRAPLNRSNPEWDLMARTFTVLAFVRQATTRPDLLADVDVILDETLVMDAARPDAFVMPYFHDKKFVDANTTSLFVDGEIALMLAARLRAGDVARFREPLRTRIARLTAAMQRGPMLSAESYPDEAWTYCNTVALAATRLADEVDGTDHSALRRAWVEHAKRHLVDAKSGLLISSFTWRGEALDGPEGSTLFLAAHMLQLIDADFAKQQYDLAKAQLGGRLFGFGWSAEWPKTWKSSDDIDSGPTIPIVDANAGASGLALVGAAAFGDDEWLRELMTSLRFAAFPITKNGRLRFAAGNTLADAVLLYAAVLSTEGAAS</sequence>
<organism evidence="2 3">
    <name type="scientific">Archangium gephyra</name>
    <dbReference type="NCBI Taxonomy" id="48"/>
    <lineage>
        <taxon>Bacteria</taxon>
        <taxon>Pseudomonadati</taxon>
        <taxon>Myxococcota</taxon>
        <taxon>Myxococcia</taxon>
        <taxon>Myxococcales</taxon>
        <taxon>Cystobacterineae</taxon>
        <taxon>Archangiaceae</taxon>
        <taxon>Archangium</taxon>
    </lineage>
</organism>
<dbReference type="EMBL" id="QFQP01000001">
    <property type="protein sequence ID" value="PZR18822.1"/>
    <property type="molecule type" value="Genomic_DNA"/>
</dbReference>
<evidence type="ECO:0000313" key="2">
    <source>
        <dbReference type="EMBL" id="PZR18822.1"/>
    </source>
</evidence>
<gene>
    <name evidence="2" type="ORF">DI536_01130</name>
</gene>
<proteinExistence type="predicted"/>
<protein>
    <recommendedName>
        <fullName evidence="1">Linalool dehydratase/isomerase domain-containing protein</fullName>
    </recommendedName>
</protein>
<reference evidence="2 3" key="1">
    <citation type="submission" date="2017-08" db="EMBL/GenBank/DDBJ databases">
        <title>Infants hospitalized years apart are colonized by the same room-sourced microbial strains.</title>
        <authorList>
            <person name="Brooks B."/>
            <person name="Olm M.R."/>
            <person name="Firek B.A."/>
            <person name="Baker R."/>
            <person name="Thomas B.C."/>
            <person name="Morowitz M.J."/>
            <person name="Banfield J.F."/>
        </authorList>
    </citation>
    <scope>NUCLEOTIDE SEQUENCE [LARGE SCALE GENOMIC DNA]</scope>
    <source>
        <strain evidence="2">S2_003_000_R2_14</strain>
    </source>
</reference>
<name>A0A2W5TWN9_9BACT</name>
<comment type="caution">
    <text evidence="2">The sequence shown here is derived from an EMBL/GenBank/DDBJ whole genome shotgun (WGS) entry which is preliminary data.</text>
</comment>
<evidence type="ECO:0000259" key="1">
    <source>
        <dbReference type="Pfam" id="PF18566"/>
    </source>
</evidence>
<evidence type="ECO:0000313" key="3">
    <source>
        <dbReference type="Proteomes" id="UP000249061"/>
    </source>
</evidence>
<dbReference type="Proteomes" id="UP000249061">
    <property type="component" value="Unassembled WGS sequence"/>
</dbReference>
<dbReference type="AlphaFoldDB" id="A0A2W5TWN9"/>
<dbReference type="InterPro" id="IPR041411">
    <property type="entry name" value="Ldi"/>
</dbReference>
<accession>A0A2W5TWN9</accession>
<feature type="domain" description="Linalool dehydratase/isomerase" evidence="1">
    <location>
        <begin position="148"/>
        <end position="342"/>
    </location>
</feature>
<dbReference type="Pfam" id="PF18566">
    <property type="entry name" value="Ldi"/>
    <property type="match status" value="1"/>
</dbReference>